<organism evidence="1">
    <name type="scientific">marine sediment metagenome</name>
    <dbReference type="NCBI Taxonomy" id="412755"/>
    <lineage>
        <taxon>unclassified sequences</taxon>
        <taxon>metagenomes</taxon>
        <taxon>ecological metagenomes</taxon>
    </lineage>
</organism>
<accession>X1UMQ9</accession>
<name>X1UMQ9_9ZZZZ</name>
<proteinExistence type="predicted"/>
<protein>
    <submittedName>
        <fullName evidence="1">Uncharacterized protein</fullName>
    </submittedName>
</protein>
<reference evidence="1" key="1">
    <citation type="journal article" date="2014" name="Front. Microbiol.">
        <title>High frequency of phylogenetically diverse reductive dehalogenase-homologous genes in deep subseafloor sedimentary metagenomes.</title>
        <authorList>
            <person name="Kawai M."/>
            <person name="Futagami T."/>
            <person name="Toyoda A."/>
            <person name="Takaki Y."/>
            <person name="Nishi S."/>
            <person name="Hori S."/>
            <person name="Arai W."/>
            <person name="Tsubouchi T."/>
            <person name="Morono Y."/>
            <person name="Uchiyama I."/>
            <person name="Ito T."/>
            <person name="Fujiyama A."/>
            <person name="Inagaki F."/>
            <person name="Takami H."/>
        </authorList>
    </citation>
    <scope>NUCLEOTIDE SEQUENCE</scope>
    <source>
        <strain evidence="1">Expedition CK06-06</strain>
    </source>
</reference>
<gene>
    <name evidence="1" type="ORF">S12H4_35792</name>
</gene>
<evidence type="ECO:0000313" key="1">
    <source>
        <dbReference type="EMBL" id="GAJ01171.1"/>
    </source>
</evidence>
<dbReference type="EMBL" id="BARW01021287">
    <property type="protein sequence ID" value="GAJ01171.1"/>
    <property type="molecule type" value="Genomic_DNA"/>
</dbReference>
<dbReference type="AlphaFoldDB" id="X1UMQ9"/>
<comment type="caution">
    <text evidence="1">The sequence shown here is derived from an EMBL/GenBank/DDBJ whole genome shotgun (WGS) entry which is preliminary data.</text>
</comment>
<feature type="non-terminal residue" evidence="1">
    <location>
        <position position="126"/>
    </location>
</feature>
<sequence>MTVKEFINKVLINNYQEILSKGFHYISFSLIALGIEFLGACIDDADDFGKTEKSGKRFRNAIEDLFPKQYQKFNDKNNDYDICNNLRNGLAHQLRPKSKIGLTHKKESEKFGTNHLEINNEKLVLV</sequence>